<dbReference type="GO" id="GO:0004069">
    <property type="term" value="F:L-aspartate:2-oxoglutarate aminotransferase activity"/>
    <property type="evidence" value="ECO:0007669"/>
    <property type="project" value="InterPro"/>
</dbReference>
<accession>K6W8S5</accession>
<name>K6W8S5_9MICO</name>
<dbReference type="PANTHER" id="PTHR43799">
    <property type="entry name" value="AMINOTRANSFERASE, PUTATIVE-RELATED"/>
    <property type="match status" value="1"/>
</dbReference>
<dbReference type="RefSeq" id="WP_006502982.1">
    <property type="nucleotide sequence ID" value="NZ_BAGZ01000008.1"/>
</dbReference>
<dbReference type="Gene3D" id="3.90.1150.10">
    <property type="entry name" value="Aspartate Aminotransferase, domain 1"/>
    <property type="match status" value="1"/>
</dbReference>
<reference evidence="1 2" key="1">
    <citation type="submission" date="2012-08" db="EMBL/GenBank/DDBJ databases">
        <title>Whole genome shotgun sequence of Austwickia chelonae NBRC 105200.</title>
        <authorList>
            <person name="Yoshida I."/>
            <person name="Hosoyama A."/>
            <person name="Tsuchikane K."/>
            <person name="Katsumata H."/>
            <person name="Ando Y."/>
            <person name="Ohji S."/>
            <person name="Hamada M."/>
            <person name="Tamura T."/>
            <person name="Yamazoe A."/>
            <person name="Yamazaki S."/>
            <person name="Fujita N."/>
        </authorList>
    </citation>
    <scope>NUCLEOTIDE SEQUENCE [LARGE SCALE GENOMIC DNA]</scope>
    <source>
        <strain evidence="1 2">NBRC 105200</strain>
    </source>
</reference>
<dbReference type="SUPFAM" id="SSF53383">
    <property type="entry name" value="PLP-dependent transferases"/>
    <property type="match status" value="1"/>
</dbReference>
<proteinExistence type="predicted"/>
<protein>
    <submittedName>
        <fullName evidence="1">Aspartate aminotransferase AspT</fullName>
    </submittedName>
</protein>
<dbReference type="AlphaFoldDB" id="K6W8S5"/>
<dbReference type="CDD" id="cd00609">
    <property type="entry name" value="AAT_like"/>
    <property type="match status" value="1"/>
</dbReference>
<dbReference type="InterPro" id="IPR015424">
    <property type="entry name" value="PyrdxlP-dep_Trfase"/>
</dbReference>
<dbReference type="OrthoDB" id="9802328at2"/>
<dbReference type="Proteomes" id="UP000008495">
    <property type="component" value="Unassembled WGS sequence"/>
</dbReference>
<gene>
    <name evidence="1" type="primary">aspT</name>
    <name evidence="1" type="ORF">AUCHE_08_04730</name>
</gene>
<dbReference type="Pfam" id="PF12897">
    <property type="entry name" value="Asp_aminotransf"/>
    <property type="match status" value="1"/>
</dbReference>
<keyword evidence="1" id="KW-0032">Aminotransferase</keyword>
<comment type="caution">
    <text evidence="1">The sequence shown here is derived from an EMBL/GenBank/DDBJ whole genome shotgun (WGS) entry which is preliminary data.</text>
</comment>
<dbReference type="Gene3D" id="3.40.640.10">
    <property type="entry name" value="Type I PLP-dependent aspartate aminotransferase-like (Major domain)"/>
    <property type="match status" value="1"/>
</dbReference>
<dbReference type="InterPro" id="IPR015421">
    <property type="entry name" value="PyrdxlP-dep_Trfase_major"/>
</dbReference>
<keyword evidence="1" id="KW-0808">Transferase</keyword>
<evidence type="ECO:0000313" key="2">
    <source>
        <dbReference type="Proteomes" id="UP000008495"/>
    </source>
</evidence>
<keyword evidence="2" id="KW-1185">Reference proteome</keyword>
<evidence type="ECO:0000313" key="1">
    <source>
        <dbReference type="EMBL" id="GAB78227.1"/>
    </source>
</evidence>
<dbReference type="InterPro" id="IPR024551">
    <property type="entry name" value="AspAT_Ic"/>
</dbReference>
<dbReference type="STRING" id="100225.SAMN05421595_0743"/>
<dbReference type="InterPro" id="IPR015422">
    <property type="entry name" value="PyrdxlP-dep_Trfase_small"/>
</dbReference>
<dbReference type="EMBL" id="BAGZ01000008">
    <property type="protein sequence ID" value="GAB78227.1"/>
    <property type="molecule type" value="Genomic_DNA"/>
</dbReference>
<sequence length="421" mass="45453">MSQVDVAALAAVAPDARRRYEEYATAGLKLDITRGKPCTDQLDLSEALLSLPGAGDYSTSVEGDLRNYGGVPRGLAELREIFGPLLDIPADQMVVRDNASLALMYQCISSSFFHALPGGNEPWRSGEMTFLAPSPGYDRHFAVCDELGVKLHTVEMTDHGPDMDEVERLVASDPTIKGIWCVPKYSNPTGVTYSEETVRRLASMPTAADDFRIYWDNAYAIHHLGDEHDTLMSILRACADAGNPDRVFVFGSTSKVTFAGSGISFFGASPSNVEWFLARDEMRAIGPDKINQLRHLRFFRDADGVVAHMKKHQEILAPKFAIVDAALTEDLSALGVATWTEPRGGYFVSLDVLPGTAARVVELAKAAGVALTPAGSTFPGGVDPQDTNIRIAPSFPTVEDLTAAMKVLTTCVIVAAADKLL</sequence>
<dbReference type="eggNOG" id="COG1167">
    <property type="taxonomic scope" value="Bacteria"/>
</dbReference>
<dbReference type="PANTHER" id="PTHR43799:SF1">
    <property type="entry name" value="ASPARTATE AMINOTRANSFERASE"/>
    <property type="match status" value="1"/>
</dbReference>
<organism evidence="1 2">
    <name type="scientific">Austwickia chelonae NBRC 105200</name>
    <dbReference type="NCBI Taxonomy" id="1184607"/>
    <lineage>
        <taxon>Bacteria</taxon>
        <taxon>Bacillati</taxon>
        <taxon>Actinomycetota</taxon>
        <taxon>Actinomycetes</taxon>
        <taxon>Micrococcales</taxon>
        <taxon>Dermatophilaceae</taxon>
        <taxon>Austwickia</taxon>
    </lineage>
</organism>